<organism evidence="2 3">
    <name type="scientific">Acinetobacter pseudolwoffii</name>
    <dbReference type="NCBI Taxonomy" id="2053287"/>
    <lineage>
        <taxon>Bacteria</taxon>
        <taxon>Pseudomonadati</taxon>
        <taxon>Pseudomonadota</taxon>
        <taxon>Gammaproteobacteria</taxon>
        <taxon>Moraxellales</taxon>
        <taxon>Moraxellaceae</taxon>
        <taxon>Acinetobacter</taxon>
    </lineage>
</organism>
<sequence length="195" mass="22501">MDDYKYAVESSGFNKRNETAIKELNYRFDEHSLGYQFVEGQIIRRDNTFTHSEIIKPSLEILSRKRFKGASLEFHKAHEHYRKGAYHESLNECLKAFESTMRIICDKQKWTVKSTATASTLIKMCFEKQLIPAFWESKFTSLKTLLESGVPTARNKLSGHGAGSEEKEIPRYIVEYALNMTASTILFLVEAEENL</sequence>
<name>N9KS88_9GAMM</name>
<dbReference type="HOGENOM" id="CLU_118505_0_0_6"/>
<dbReference type="PATRIC" id="fig|1217709.3.peg.1855"/>
<gene>
    <name evidence="2" type="ORF">F906_01931</name>
</gene>
<evidence type="ECO:0000313" key="3">
    <source>
        <dbReference type="Proteomes" id="UP000023774"/>
    </source>
</evidence>
<evidence type="ECO:0000313" key="2">
    <source>
        <dbReference type="EMBL" id="ENW86858.1"/>
    </source>
</evidence>
<dbReference type="EMBL" id="APRJ01000011">
    <property type="protein sequence ID" value="ENW86858.1"/>
    <property type="molecule type" value="Genomic_DNA"/>
</dbReference>
<evidence type="ECO:0000259" key="1">
    <source>
        <dbReference type="Pfam" id="PF22809"/>
    </source>
</evidence>
<dbReference type="InterPro" id="IPR054280">
    <property type="entry name" value="DUF7014"/>
</dbReference>
<dbReference type="Pfam" id="PF22809">
    <property type="entry name" value="DUF7014"/>
    <property type="match status" value="1"/>
</dbReference>
<dbReference type="Proteomes" id="UP000023774">
    <property type="component" value="Unassembled WGS sequence"/>
</dbReference>
<dbReference type="NCBIfam" id="NF046078">
    <property type="entry name" value="STM4504_CBY0614"/>
    <property type="match status" value="1"/>
</dbReference>
<keyword evidence="3" id="KW-1185">Reference proteome</keyword>
<accession>N9KS88</accession>
<protein>
    <recommendedName>
        <fullName evidence="1">DUF7014 domain-containing protein</fullName>
    </recommendedName>
</protein>
<proteinExistence type="predicted"/>
<dbReference type="AlphaFoldDB" id="N9KS88"/>
<feature type="domain" description="DUF7014" evidence="1">
    <location>
        <begin position="65"/>
        <end position="194"/>
    </location>
</feature>
<reference evidence="2 3" key="1">
    <citation type="submission" date="2013-02" db="EMBL/GenBank/DDBJ databases">
        <title>The Genome Sequence of Acinetobacter sp. NIPH 713.</title>
        <authorList>
            <consortium name="The Broad Institute Genome Sequencing Platform"/>
            <consortium name="The Broad Institute Genome Sequencing Center for Infectious Disease"/>
            <person name="Cerqueira G."/>
            <person name="Feldgarden M."/>
            <person name="Courvalin P."/>
            <person name="Perichon B."/>
            <person name="Grillot-Courvalin C."/>
            <person name="Clermont D."/>
            <person name="Rocha E."/>
            <person name="Yoon E.-J."/>
            <person name="Nemec A."/>
            <person name="Walker B."/>
            <person name="Young S.K."/>
            <person name="Zeng Q."/>
            <person name="Gargeya S."/>
            <person name="Fitzgerald M."/>
            <person name="Haas B."/>
            <person name="Abouelleil A."/>
            <person name="Alvarado L."/>
            <person name="Arachchi H.M."/>
            <person name="Berlin A.M."/>
            <person name="Chapman S.B."/>
            <person name="Dewar J."/>
            <person name="Goldberg J."/>
            <person name="Griggs A."/>
            <person name="Gujja S."/>
            <person name="Hansen M."/>
            <person name="Howarth C."/>
            <person name="Imamovic A."/>
            <person name="Larimer J."/>
            <person name="McCowan C."/>
            <person name="Murphy C."/>
            <person name="Neiman D."/>
            <person name="Pearson M."/>
            <person name="Priest M."/>
            <person name="Roberts A."/>
            <person name="Saif S."/>
            <person name="Shea T."/>
            <person name="Sisk P."/>
            <person name="Sykes S."/>
            <person name="Wortman J."/>
            <person name="Nusbaum C."/>
            <person name="Birren B."/>
        </authorList>
    </citation>
    <scope>NUCLEOTIDE SEQUENCE [LARGE SCALE GENOMIC DNA]</scope>
    <source>
        <strain evidence="2 3">NIPH 713</strain>
    </source>
</reference>
<comment type="caution">
    <text evidence="2">The sequence shown here is derived from an EMBL/GenBank/DDBJ whole genome shotgun (WGS) entry which is preliminary data.</text>
</comment>